<protein>
    <submittedName>
        <fullName evidence="3">E1-E2 ATPase-associated domain protein</fullName>
    </submittedName>
</protein>
<keyword evidence="1" id="KW-0472">Membrane</keyword>
<dbReference type="SUPFAM" id="SSF81653">
    <property type="entry name" value="Calcium ATPase, transduction domain A"/>
    <property type="match status" value="1"/>
</dbReference>
<dbReference type="AlphaFoldDB" id="A0A6S6TJX1"/>
<dbReference type="Pfam" id="PF00122">
    <property type="entry name" value="E1-E2_ATPase"/>
    <property type="match status" value="1"/>
</dbReference>
<gene>
    <name evidence="3" type="ORF">HELGO_WM51719</name>
</gene>
<name>A0A6S6TJX1_9GAMM</name>
<keyword evidence="1" id="KW-0812">Transmembrane</keyword>
<feature type="domain" description="P-type ATPase A" evidence="2">
    <location>
        <begin position="168"/>
        <end position="246"/>
    </location>
</feature>
<proteinExistence type="predicted"/>
<dbReference type="InterPro" id="IPR059000">
    <property type="entry name" value="ATPase_P-type_domA"/>
</dbReference>
<dbReference type="Gene3D" id="2.70.150.10">
    <property type="entry name" value="Calcium-transporting ATPase, cytoplasmic transduction domain A"/>
    <property type="match status" value="1"/>
</dbReference>
<sequence>MIQFGIILTAGGIACALWRDYRKKQRFNKQAALPNVTGILPSPDEASTQNDVYDDVGEVHHYQQVSWYALALTASGTWFYPPIKLISTPLLGYTTYYFFKTINKSDRGTQKSPMTIFEGVSIMGSLVLGSTMATALLLIMSFSIRKLLLQAGNISNNVGFSKPIGKHHTKVWVLRDGAEVEMLVSELQDDDQVVLHAGDTIMLHGHVIEGQAEILQFSLRKKMKMIEKNSGDQVHPFTKLASGHLLVQLK</sequence>
<evidence type="ECO:0000313" key="3">
    <source>
        <dbReference type="EMBL" id="CAA6819575.1"/>
    </source>
</evidence>
<accession>A0A6S6TJX1</accession>
<dbReference type="EMBL" id="CACVAV010000302">
    <property type="protein sequence ID" value="CAA6819575.1"/>
    <property type="molecule type" value="Genomic_DNA"/>
</dbReference>
<evidence type="ECO:0000259" key="2">
    <source>
        <dbReference type="Pfam" id="PF00122"/>
    </source>
</evidence>
<reference evidence="3" key="1">
    <citation type="submission" date="2020-01" db="EMBL/GenBank/DDBJ databases">
        <authorList>
            <person name="Meier V. D."/>
            <person name="Meier V D."/>
        </authorList>
    </citation>
    <scope>NUCLEOTIDE SEQUENCE</scope>
    <source>
        <strain evidence="3">HLG_WM_MAG_08</strain>
    </source>
</reference>
<dbReference type="InterPro" id="IPR008250">
    <property type="entry name" value="ATPase_P-typ_transduc_dom_A_sf"/>
</dbReference>
<feature type="transmembrane region" description="Helical" evidence="1">
    <location>
        <begin position="120"/>
        <end position="144"/>
    </location>
</feature>
<organism evidence="3">
    <name type="scientific">uncultured Thiotrichaceae bacterium</name>
    <dbReference type="NCBI Taxonomy" id="298394"/>
    <lineage>
        <taxon>Bacteria</taxon>
        <taxon>Pseudomonadati</taxon>
        <taxon>Pseudomonadota</taxon>
        <taxon>Gammaproteobacteria</taxon>
        <taxon>Thiotrichales</taxon>
        <taxon>Thiotrichaceae</taxon>
        <taxon>environmental samples</taxon>
    </lineage>
</organism>
<keyword evidence="1" id="KW-1133">Transmembrane helix</keyword>
<feature type="transmembrane region" description="Helical" evidence="1">
    <location>
        <begin position="78"/>
        <end position="99"/>
    </location>
</feature>
<evidence type="ECO:0000256" key="1">
    <source>
        <dbReference type="SAM" id="Phobius"/>
    </source>
</evidence>